<name>A0A434A3Q8_9FLAO</name>
<accession>A0A434A3Q8</accession>
<dbReference type="Proteomes" id="UP000288102">
    <property type="component" value="Unassembled WGS sequence"/>
</dbReference>
<keyword evidence="3" id="KW-1185">Reference proteome</keyword>
<dbReference type="OrthoDB" id="9788916at2"/>
<dbReference type="AlphaFoldDB" id="A0A434A3Q8"/>
<proteinExistence type="predicted"/>
<reference evidence="3" key="1">
    <citation type="journal article" date="2019" name="Syst. Appl. Microbiol.">
        <title>Flavobacterium circumlabens sp. nov. and Flavobacterium cupreum sp. nov., two psychrotrophic species isolated from Antarctic environmental samples.</title>
        <authorList>
            <person name="Kralova S."/>
            <person name="Busse H.-J."/>
            <person name="Svec P."/>
            <person name="Maslanova I."/>
            <person name="Stankova E."/>
            <person name="Bartak M."/>
            <person name="Sedlacek I."/>
        </authorList>
    </citation>
    <scope>NUCLEOTIDE SEQUENCE [LARGE SCALE GENOMIC DNA]</scope>
    <source>
        <strain evidence="3">CCM 8825</strain>
    </source>
</reference>
<dbReference type="PANTHER" id="PTHR43792">
    <property type="entry name" value="GNAT FAMILY, PUTATIVE (AFU_ORTHOLOGUE AFUA_3G00765)-RELATED-RELATED"/>
    <property type="match status" value="1"/>
</dbReference>
<sequence>MKKPIETERLILREFLLSDVEGMFELESNPNVHTYLGNKPITRIEESLAYIEFVQQQYKDFGTGRWAVILKETNEFLGWSGIKFITDEINNHKKFYEIGYRFIEKHWGKGYATEAGKAFTAYAFNVMEVEALYAYADAGNENSRRILEKLGLQYVNSFEHEEEMAVWYEAKNPNYNS</sequence>
<dbReference type="EMBL" id="QWDM01000012">
    <property type="protein sequence ID" value="RUT69033.1"/>
    <property type="molecule type" value="Genomic_DNA"/>
</dbReference>
<evidence type="ECO:0000259" key="1">
    <source>
        <dbReference type="PROSITE" id="PS51186"/>
    </source>
</evidence>
<organism evidence="2 3">
    <name type="scientific">Flavobacterium cupreum</name>
    <dbReference type="NCBI Taxonomy" id="2133766"/>
    <lineage>
        <taxon>Bacteria</taxon>
        <taxon>Pseudomonadati</taxon>
        <taxon>Bacteroidota</taxon>
        <taxon>Flavobacteriia</taxon>
        <taxon>Flavobacteriales</taxon>
        <taxon>Flavobacteriaceae</taxon>
        <taxon>Flavobacterium</taxon>
    </lineage>
</organism>
<comment type="caution">
    <text evidence="2">The sequence shown here is derived from an EMBL/GenBank/DDBJ whole genome shotgun (WGS) entry which is preliminary data.</text>
</comment>
<keyword evidence="2" id="KW-0808">Transferase</keyword>
<gene>
    <name evidence="2" type="ORF">D0817_17675</name>
</gene>
<dbReference type="SUPFAM" id="SSF55729">
    <property type="entry name" value="Acyl-CoA N-acyltransferases (Nat)"/>
    <property type="match status" value="1"/>
</dbReference>
<dbReference type="InterPro" id="IPR051531">
    <property type="entry name" value="N-acetyltransferase"/>
</dbReference>
<dbReference type="Pfam" id="PF13302">
    <property type="entry name" value="Acetyltransf_3"/>
    <property type="match status" value="1"/>
</dbReference>
<dbReference type="PROSITE" id="PS51186">
    <property type="entry name" value="GNAT"/>
    <property type="match status" value="1"/>
</dbReference>
<dbReference type="InterPro" id="IPR000182">
    <property type="entry name" value="GNAT_dom"/>
</dbReference>
<dbReference type="Gene3D" id="3.40.630.30">
    <property type="match status" value="1"/>
</dbReference>
<evidence type="ECO:0000313" key="3">
    <source>
        <dbReference type="Proteomes" id="UP000288102"/>
    </source>
</evidence>
<dbReference type="GO" id="GO:0016747">
    <property type="term" value="F:acyltransferase activity, transferring groups other than amino-acyl groups"/>
    <property type="evidence" value="ECO:0007669"/>
    <property type="project" value="InterPro"/>
</dbReference>
<feature type="domain" description="N-acetyltransferase" evidence="1">
    <location>
        <begin position="10"/>
        <end position="173"/>
    </location>
</feature>
<evidence type="ECO:0000313" key="2">
    <source>
        <dbReference type="EMBL" id="RUT69033.1"/>
    </source>
</evidence>
<protein>
    <submittedName>
        <fullName evidence="2">N-acetyltransferase</fullName>
    </submittedName>
</protein>
<dbReference type="RefSeq" id="WP_127339654.1">
    <property type="nucleotide sequence ID" value="NZ_QWDM01000012.1"/>
</dbReference>
<dbReference type="InterPro" id="IPR016181">
    <property type="entry name" value="Acyl_CoA_acyltransferase"/>
</dbReference>
<dbReference type="PANTHER" id="PTHR43792:SF16">
    <property type="entry name" value="N-ACETYLTRANSFERASE DOMAIN-CONTAINING PROTEIN"/>
    <property type="match status" value="1"/>
</dbReference>